<dbReference type="Proteomes" id="UP000251800">
    <property type="component" value="Unassembled WGS sequence"/>
</dbReference>
<organism evidence="8 9">
    <name type="scientific">Abyssibacter profundi</name>
    <dbReference type="NCBI Taxonomy" id="2182787"/>
    <lineage>
        <taxon>Bacteria</taxon>
        <taxon>Pseudomonadati</taxon>
        <taxon>Pseudomonadota</taxon>
        <taxon>Gammaproteobacteria</taxon>
        <taxon>Chromatiales</taxon>
        <taxon>Oceanococcaceae</taxon>
        <taxon>Abyssibacter</taxon>
    </lineage>
</organism>
<name>A0A363ULG1_9GAMM</name>
<keyword evidence="9" id="KW-1185">Reference proteome</keyword>
<dbReference type="PANTHER" id="PTHR30026:SF20">
    <property type="entry name" value="OUTER MEMBRANE PROTEIN TOLC"/>
    <property type="match status" value="1"/>
</dbReference>
<sequence length="496" mass="54269">MPWGKACLICGVLSFSLPVDYVSAAEDTGAGGDIASSAQHADPDGPAIVERQLQDADEQLIRSEPYLHLLGTYQAWSPITSGVSIQRAIALALKRDVSLAAAREQVVEADYAKKNAVWSYLPRITASTEFAQVDQSVINTDNQVFQEGDATFKTLVAQLELVQPIFDLARIRGLHIAEGERAASRAALVAESHEVVYTLVTAYLRALEKKAQLDGVEQRLKLLGEQEQNEQKLENTGFATGDASDLIALEIGAAQSEQISLSSQYSMALVELSRMAGHPIDQLVPVQVSEEVHRLVDSGSVESLIRQALTDNPRVNLQRLETLGALRSFKQQRASELVPTLDGFFRGEYEDREASRFGGGSETFDNTIGLRLAIPLLNASGRGYTSREARSQYHQAVLREANLLREIEVEVATLMPRLAAEHAVLAQADAVIEASEALVERAEKAAGTGFGTEMLVLRHSLQLELAKARAEQARYAFLTTWVRLAYLIGEPIEVMF</sequence>
<evidence type="ECO:0000256" key="3">
    <source>
        <dbReference type="ARBA" id="ARBA00022448"/>
    </source>
</evidence>
<keyword evidence="3" id="KW-0813">Transport</keyword>
<dbReference type="RefSeq" id="WP_109720005.1">
    <property type="nucleotide sequence ID" value="NZ_QEQK01000006.1"/>
</dbReference>
<evidence type="ECO:0000256" key="7">
    <source>
        <dbReference type="ARBA" id="ARBA00023237"/>
    </source>
</evidence>
<dbReference type="Pfam" id="PF02321">
    <property type="entry name" value="OEP"/>
    <property type="match status" value="1"/>
</dbReference>
<evidence type="ECO:0000313" key="8">
    <source>
        <dbReference type="EMBL" id="PWN56234.1"/>
    </source>
</evidence>
<evidence type="ECO:0000256" key="6">
    <source>
        <dbReference type="ARBA" id="ARBA00023136"/>
    </source>
</evidence>
<dbReference type="InterPro" id="IPR003423">
    <property type="entry name" value="OMP_efflux"/>
</dbReference>
<dbReference type="GO" id="GO:1990281">
    <property type="term" value="C:efflux pump complex"/>
    <property type="evidence" value="ECO:0007669"/>
    <property type="project" value="TreeGrafter"/>
</dbReference>
<dbReference type="AlphaFoldDB" id="A0A363ULG1"/>
<comment type="subcellular location">
    <subcellularLocation>
        <location evidence="1">Cell outer membrane</location>
    </subcellularLocation>
</comment>
<dbReference type="GO" id="GO:0015288">
    <property type="term" value="F:porin activity"/>
    <property type="evidence" value="ECO:0007669"/>
    <property type="project" value="TreeGrafter"/>
</dbReference>
<comment type="caution">
    <text evidence="8">The sequence shown here is derived from an EMBL/GenBank/DDBJ whole genome shotgun (WGS) entry which is preliminary data.</text>
</comment>
<evidence type="ECO:0000313" key="9">
    <source>
        <dbReference type="Proteomes" id="UP000251800"/>
    </source>
</evidence>
<evidence type="ECO:0000256" key="2">
    <source>
        <dbReference type="ARBA" id="ARBA00007613"/>
    </source>
</evidence>
<evidence type="ECO:0008006" key="10">
    <source>
        <dbReference type="Google" id="ProtNLM"/>
    </source>
</evidence>
<evidence type="ECO:0000256" key="5">
    <source>
        <dbReference type="ARBA" id="ARBA00022692"/>
    </source>
</evidence>
<reference evidence="8 9" key="1">
    <citation type="submission" date="2018-05" db="EMBL/GenBank/DDBJ databases">
        <title>Abyssibacter profundi OUC007T gen. nov., sp. nov, a marine bacterium isolated from seawater of the Mariana Trench.</title>
        <authorList>
            <person name="Zhou S."/>
        </authorList>
    </citation>
    <scope>NUCLEOTIDE SEQUENCE [LARGE SCALE GENOMIC DNA]</scope>
    <source>
        <strain evidence="8 9">OUC007</strain>
    </source>
</reference>
<dbReference type="GO" id="GO:0015562">
    <property type="term" value="F:efflux transmembrane transporter activity"/>
    <property type="evidence" value="ECO:0007669"/>
    <property type="project" value="InterPro"/>
</dbReference>
<dbReference type="PANTHER" id="PTHR30026">
    <property type="entry name" value="OUTER MEMBRANE PROTEIN TOLC"/>
    <property type="match status" value="1"/>
</dbReference>
<dbReference type="InterPro" id="IPR051906">
    <property type="entry name" value="TolC-like"/>
</dbReference>
<keyword evidence="7" id="KW-0998">Cell outer membrane</keyword>
<dbReference type="Gene3D" id="1.20.1600.10">
    <property type="entry name" value="Outer membrane efflux proteins (OEP)"/>
    <property type="match status" value="1"/>
</dbReference>
<dbReference type="GO" id="GO:0009279">
    <property type="term" value="C:cell outer membrane"/>
    <property type="evidence" value="ECO:0007669"/>
    <property type="project" value="UniProtKB-SubCell"/>
</dbReference>
<gene>
    <name evidence="8" type="ORF">DEH80_08150</name>
</gene>
<keyword evidence="6" id="KW-0472">Membrane</keyword>
<keyword evidence="5" id="KW-0812">Transmembrane</keyword>
<comment type="similarity">
    <text evidence="2">Belongs to the outer membrane factor (OMF) (TC 1.B.17) family.</text>
</comment>
<keyword evidence="4" id="KW-1134">Transmembrane beta strand</keyword>
<evidence type="ECO:0000256" key="1">
    <source>
        <dbReference type="ARBA" id="ARBA00004442"/>
    </source>
</evidence>
<dbReference type="SUPFAM" id="SSF56954">
    <property type="entry name" value="Outer membrane efflux proteins (OEP)"/>
    <property type="match status" value="1"/>
</dbReference>
<dbReference type="OrthoDB" id="9813458at2"/>
<evidence type="ECO:0000256" key="4">
    <source>
        <dbReference type="ARBA" id="ARBA00022452"/>
    </source>
</evidence>
<dbReference type="EMBL" id="QEQK01000006">
    <property type="protein sequence ID" value="PWN56234.1"/>
    <property type="molecule type" value="Genomic_DNA"/>
</dbReference>
<proteinExistence type="inferred from homology"/>
<accession>A0A363ULG1</accession>
<protein>
    <recommendedName>
        <fullName evidence="10">TolC family protein</fullName>
    </recommendedName>
</protein>